<evidence type="ECO:0000313" key="2">
    <source>
        <dbReference type="EMBL" id="MFD1525118.1"/>
    </source>
</evidence>
<reference evidence="2 3" key="1">
    <citation type="journal article" date="2019" name="Int. J. Syst. Evol. Microbiol.">
        <title>The Global Catalogue of Microorganisms (GCM) 10K type strain sequencing project: providing services to taxonomists for standard genome sequencing and annotation.</title>
        <authorList>
            <consortium name="The Broad Institute Genomics Platform"/>
            <consortium name="The Broad Institute Genome Sequencing Center for Infectious Disease"/>
            <person name="Wu L."/>
            <person name="Ma J."/>
        </authorList>
    </citation>
    <scope>NUCLEOTIDE SEQUENCE [LARGE SCALE GENOMIC DNA]</scope>
    <source>
        <strain evidence="2 3">CGMCC 1.12285</strain>
    </source>
</reference>
<comment type="caution">
    <text evidence="2">The sequence shown here is derived from an EMBL/GenBank/DDBJ whole genome shotgun (WGS) entry which is preliminary data.</text>
</comment>
<dbReference type="InterPro" id="IPR014729">
    <property type="entry name" value="Rossmann-like_a/b/a_fold"/>
</dbReference>
<gene>
    <name evidence="2" type="ORF">ACFR9S_02200</name>
</gene>
<keyword evidence="3" id="KW-1185">Reference proteome</keyword>
<dbReference type="SUPFAM" id="SSF52402">
    <property type="entry name" value="Adenine nucleotide alpha hydrolases-like"/>
    <property type="match status" value="1"/>
</dbReference>
<protein>
    <submittedName>
        <fullName evidence="2">Universal stress protein</fullName>
    </submittedName>
</protein>
<dbReference type="InterPro" id="IPR006016">
    <property type="entry name" value="UspA"/>
</dbReference>
<proteinExistence type="predicted"/>
<evidence type="ECO:0000313" key="3">
    <source>
        <dbReference type="Proteomes" id="UP001597111"/>
    </source>
</evidence>
<sequence length="167" mass="18440">MAFVVPFDGSELAETALVRASEFSGVMDERVVAVTVIPKGDTEYAREHGWIDADEPFDVESVVTALHERVTELVPVANFRHETVGRYASAGTISKHLRKMANEEDASMVFIGSENAGDIVSGISSVGAAVAAEETYDVVIIRNRTQPKVDALRDVREHRQRKSDFYR</sequence>
<accession>A0ABD6B2Q5</accession>
<feature type="domain" description="UspA" evidence="1">
    <location>
        <begin position="3"/>
        <end position="142"/>
    </location>
</feature>
<dbReference type="Pfam" id="PF00582">
    <property type="entry name" value="Usp"/>
    <property type="match status" value="1"/>
</dbReference>
<dbReference type="RefSeq" id="WP_379731868.1">
    <property type="nucleotide sequence ID" value="NZ_JBHSWZ010000157.1"/>
</dbReference>
<name>A0ABD6B2Q5_9EURY</name>
<organism evidence="2 3">
    <name type="scientific">Halolamina salina</name>
    <dbReference type="NCBI Taxonomy" id="1220023"/>
    <lineage>
        <taxon>Archaea</taxon>
        <taxon>Methanobacteriati</taxon>
        <taxon>Methanobacteriota</taxon>
        <taxon>Stenosarchaea group</taxon>
        <taxon>Halobacteria</taxon>
        <taxon>Halobacteriales</taxon>
        <taxon>Haloferacaceae</taxon>
    </lineage>
</organism>
<dbReference type="Proteomes" id="UP001597111">
    <property type="component" value="Unassembled WGS sequence"/>
</dbReference>
<dbReference type="Gene3D" id="3.40.50.620">
    <property type="entry name" value="HUPs"/>
    <property type="match status" value="1"/>
</dbReference>
<dbReference type="EMBL" id="JBHUDH010000016">
    <property type="protein sequence ID" value="MFD1525118.1"/>
    <property type="molecule type" value="Genomic_DNA"/>
</dbReference>
<dbReference type="AlphaFoldDB" id="A0ABD6B2Q5"/>
<evidence type="ECO:0000259" key="1">
    <source>
        <dbReference type="Pfam" id="PF00582"/>
    </source>
</evidence>